<evidence type="ECO:0000313" key="6">
    <source>
        <dbReference type="Proteomes" id="UP001174934"/>
    </source>
</evidence>
<feature type="region of interest" description="Disordered" evidence="4">
    <location>
        <begin position="94"/>
        <end position="120"/>
    </location>
</feature>
<proteinExistence type="inferred from homology"/>
<evidence type="ECO:0008006" key="7">
    <source>
        <dbReference type="Google" id="ProtNLM"/>
    </source>
</evidence>
<organism evidence="5 6">
    <name type="scientific">Bombardia bombarda</name>
    <dbReference type="NCBI Taxonomy" id="252184"/>
    <lineage>
        <taxon>Eukaryota</taxon>
        <taxon>Fungi</taxon>
        <taxon>Dikarya</taxon>
        <taxon>Ascomycota</taxon>
        <taxon>Pezizomycotina</taxon>
        <taxon>Sordariomycetes</taxon>
        <taxon>Sordariomycetidae</taxon>
        <taxon>Sordariales</taxon>
        <taxon>Lasiosphaeriaceae</taxon>
        <taxon>Bombardia</taxon>
    </lineage>
</organism>
<keyword evidence="3" id="KW-0808">Transferase</keyword>
<protein>
    <recommendedName>
        <fullName evidence="7">Glycosyltransferase family 25 protein</fullName>
    </recommendedName>
</protein>
<evidence type="ECO:0000256" key="2">
    <source>
        <dbReference type="ARBA" id="ARBA00022676"/>
    </source>
</evidence>
<keyword evidence="2" id="KW-0328">Glycosyltransferase</keyword>
<dbReference type="PANTHER" id="PTHR10730:SF53">
    <property type="entry name" value="GLYCOSYLTRANSFERASE 25 FAMILY MEMBER"/>
    <property type="match status" value="1"/>
</dbReference>
<sequence>MLLQAALSDVKLDFIDGVLGKDVVDKAIPVTAPDQKRLSDAVVGSWRAHMNAIHEIVRLNISSALIMEDDVAWDIRLKDQLRNLALSSQALTQPLRGSSSSSAPSYADITYPKPGPNSPDVVPEISLDRLPATVAPKVSPYGDDFGLLWLGHCGMHFPTPDRKQIPKGRVIQLGDETAPQRRYLWSLNQPFTLKEKYPEHTRAVHHVQEGVCSLAYAVTQKAARQLLHEIALKGVTDAFDILLRFYCEGAKGRAYHRCLTVQPSLVNHWKGIGPNSALSDIGNHKGFTDRASADMTRWAVRQNVDALFEGRTDYFDEYPDKEGE</sequence>
<comment type="caution">
    <text evidence="5">The sequence shown here is derived from an EMBL/GenBank/DDBJ whole genome shotgun (WGS) entry which is preliminary data.</text>
</comment>
<evidence type="ECO:0000256" key="3">
    <source>
        <dbReference type="ARBA" id="ARBA00022679"/>
    </source>
</evidence>
<dbReference type="GO" id="GO:0016740">
    <property type="term" value="F:transferase activity"/>
    <property type="evidence" value="ECO:0007669"/>
    <property type="project" value="UniProtKB-KW"/>
</dbReference>
<evidence type="ECO:0000313" key="5">
    <source>
        <dbReference type="EMBL" id="KAK0634390.1"/>
    </source>
</evidence>
<reference evidence="5" key="1">
    <citation type="submission" date="2023-06" db="EMBL/GenBank/DDBJ databases">
        <title>Genome-scale phylogeny and comparative genomics of the fungal order Sordariales.</title>
        <authorList>
            <consortium name="Lawrence Berkeley National Laboratory"/>
            <person name="Hensen N."/>
            <person name="Bonometti L."/>
            <person name="Westerberg I."/>
            <person name="Brannstrom I.O."/>
            <person name="Guillou S."/>
            <person name="Cros-Aarteil S."/>
            <person name="Calhoun S."/>
            <person name="Haridas S."/>
            <person name="Kuo A."/>
            <person name="Mondo S."/>
            <person name="Pangilinan J."/>
            <person name="Riley R."/>
            <person name="LaButti K."/>
            <person name="Andreopoulos B."/>
            <person name="Lipzen A."/>
            <person name="Chen C."/>
            <person name="Yanf M."/>
            <person name="Daum C."/>
            <person name="Ng V."/>
            <person name="Clum A."/>
            <person name="Steindorff A."/>
            <person name="Ohm R."/>
            <person name="Martin F."/>
            <person name="Silar P."/>
            <person name="Natvig D."/>
            <person name="Lalanne C."/>
            <person name="Gautier V."/>
            <person name="Ament-velasquez S.L."/>
            <person name="Kruys A."/>
            <person name="Hutchinson M.I."/>
            <person name="Powell A.J."/>
            <person name="Barry K."/>
            <person name="Miller A.N."/>
            <person name="Grigoriev I.V."/>
            <person name="Debuchy R."/>
            <person name="Gladieux P."/>
            <person name="Thoren M.H."/>
            <person name="Johannesson H."/>
        </authorList>
    </citation>
    <scope>NUCLEOTIDE SEQUENCE</scope>
    <source>
        <strain evidence="5">SMH3391-2</strain>
    </source>
</reference>
<dbReference type="AlphaFoldDB" id="A0AA39XIQ0"/>
<name>A0AA39XIQ0_9PEZI</name>
<comment type="similarity">
    <text evidence="1">Belongs to the glycosyltransferase 25 family.</text>
</comment>
<dbReference type="PANTHER" id="PTHR10730">
    <property type="entry name" value="PROCOLLAGEN-LYSINE,2-OXOGLUTARATE 5-DIOXYGENASE/GLYCOSYLTRANSFERASE 25 FAMILY MEMBER"/>
    <property type="match status" value="1"/>
</dbReference>
<gene>
    <name evidence="5" type="ORF">B0T17DRAFT_566896</name>
</gene>
<evidence type="ECO:0000256" key="4">
    <source>
        <dbReference type="SAM" id="MobiDB-lite"/>
    </source>
</evidence>
<keyword evidence="6" id="KW-1185">Reference proteome</keyword>
<accession>A0AA39XIQ0</accession>
<evidence type="ECO:0000256" key="1">
    <source>
        <dbReference type="ARBA" id="ARBA00006721"/>
    </source>
</evidence>
<dbReference type="Proteomes" id="UP001174934">
    <property type="component" value="Unassembled WGS sequence"/>
</dbReference>
<dbReference type="EMBL" id="JAULSR010000001">
    <property type="protein sequence ID" value="KAK0634390.1"/>
    <property type="molecule type" value="Genomic_DNA"/>
</dbReference>
<dbReference type="InterPro" id="IPR050757">
    <property type="entry name" value="Collagen_mod_GT25"/>
</dbReference>